<organism evidence="2 3">
    <name type="scientific">Arctia plantaginis</name>
    <name type="common">Wood tiger moth</name>
    <name type="synonym">Phalaena plantaginis</name>
    <dbReference type="NCBI Taxonomy" id="874455"/>
    <lineage>
        <taxon>Eukaryota</taxon>
        <taxon>Metazoa</taxon>
        <taxon>Ecdysozoa</taxon>
        <taxon>Arthropoda</taxon>
        <taxon>Hexapoda</taxon>
        <taxon>Insecta</taxon>
        <taxon>Pterygota</taxon>
        <taxon>Neoptera</taxon>
        <taxon>Endopterygota</taxon>
        <taxon>Lepidoptera</taxon>
        <taxon>Glossata</taxon>
        <taxon>Ditrysia</taxon>
        <taxon>Noctuoidea</taxon>
        <taxon>Erebidae</taxon>
        <taxon>Arctiinae</taxon>
        <taxon>Arctia</taxon>
    </lineage>
</organism>
<evidence type="ECO:0000313" key="3">
    <source>
        <dbReference type="Proteomes" id="UP000494106"/>
    </source>
</evidence>
<dbReference type="Proteomes" id="UP000494106">
    <property type="component" value="Unassembled WGS sequence"/>
</dbReference>
<name>A0A8S0ZJ96_ARCPL</name>
<keyword evidence="3" id="KW-1185">Reference proteome</keyword>
<evidence type="ECO:0000256" key="1">
    <source>
        <dbReference type="SAM" id="MobiDB-lite"/>
    </source>
</evidence>
<proteinExistence type="predicted"/>
<sequence>MSIIAVDNVPIKVSLKGIVKVLQKPIRGQFEALNFGKSNNSNLMKICYLRLSERLDPVHVVESINNLKFKGKGNLFALIPKKVPDIPLGISSKSKRKRVPSPMRKKARIAEKNAGGKIVDFTTNEIMSELQAKYPGLVGLSAKYNHKLLQDIAKVIHGRVEVLVSRSPELEESCFKSTGAYRRAHPHFGDFQLVLSTLHAIQDAAGTPRQQLQESDITTANSTQRGQEMPMEHVKSLCQRYSAKIYTKMTEHVSGLDATLHQMDTEEETARKQIRMELKKLQPFLSQIVNEVVNTQCLPQERKLNQIRIYGEPFLPNKETMMPFLSRFRPKRPMRSTRMFNMLMLSVPFAVYPQLLAMNGTVLNGAKLSIVSSDAVRSSSWQLKADGEEESDDENMDEEQENWD</sequence>
<dbReference type="EMBL" id="CADEBC010000478">
    <property type="protein sequence ID" value="CAB3232595.1"/>
    <property type="molecule type" value="Genomic_DNA"/>
</dbReference>
<reference evidence="2 3" key="1">
    <citation type="submission" date="2020-04" db="EMBL/GenBank/DDBJ databases">
        <authorList>
            <person name="Wallbank WR R."/>
            <person name="Pardo Diaz C."/>
            <person name="Kozak K."/>
            <person name="Martin S."/>
            <person name="Jiggins C."/>
            <person name="Moest M."/>
            <person name="Warren A I."/>
            <person name="Byers J.R.P. K."/>
            <person name="Montejo-Kovacevich G."/>
            <person name="Yen C E."/>
        </authorList>
    </citation>
    <scope>NUCLEOTIDE SEQUENCE [LARGE SCALE GENOMIC DNA]</scope>
</reference>
<feature type="compositionally biased region" description="Acidic residues" evidence="1">
    <location>
        <begin position="387"/>
        <end position="404"/>
    </location>
</feature>
<protein>
    <submittedName>
        <fullName evidence="2">Uncharacterized protein</fullName>
    </submittedName>
</protein>
<dbReference type="OrthoDB" id="10250935at2759"/>
<dbReference type="AlphaFoldDB" id="A0A8S0ZJ96"/>
<accession>A0A8S0ZJ96</accession>
<comment type="caution">
    <text evidence="2">The sequence shown here is derived from an EMBL/GenBank/DDBJ whole genome shotgun (WGS) entry which is preliminary data.</text>
</comment>
<feature type="region of interest" description="Disordered" evidence="1">
    <location>
        <begin position="377"/>
        <end position="404"/>
    </location>
</feature>
<evidence type="ECO:0000313" key="2">
    <source>
        <dbReference type="EMBL" id="CAB3232595.1"/>
    </source>
</evidence>
<gene>
    <name evidence="2" type="ORF">APLA_LOCUS4904</name>
</gene>